<dbReference type="GO" id="GO:0006751">
    <property type="term" value="P:glutathione catabolic process"/>
    <property type="evidence" value="ECO:0007669"/>
    <property type="project" value="InterPro"/>
</dbReference>
<reference evidence="3" key="1">
    <citation type="submission" date="2022-08" db="EMBL/GenBank/DDBJ databases">
        <title>Genome sequencing of akame (Lates japonicus).</title>
        <authorList>
            <person name="Hashiguchi Y."/>
            <person name="Takahashi H."/>
        </authorList>
    </citation>
    <scope>NUCLEOTIDE SEQUENCE</scope>
    <source>
        <strain evidence="3">Kochi</strain>
    </source>
</reference>
<evidence type="ECO:0000313" key="3">
    <source>
        <dbReference type="EMBL" id="GLD55287.1"/>
    </source>
</evidence>
<name>A0AAD3MIC5_LATJO</name>
<dbReference type="InterPro" id="IPR029055">
    <property type="entry name" value="Ntn_hydrolases_N"/>
</dbReference>
<dbReference type="Proteomes" id="UP001279410">
    <property type="component" value="Unassembled WGS sequence"/>
</dbReference>
<keyword evidence="2" id="KW-0472">Membrane</keyword>
<keyword evidence="2" id="KW-1133">Transmembrane helix</keyword>
<keyword evidence="1" id="KW-0325">Glycoprotein</keyword>
<proteinExistence type="predicted"/>
<comment type="caution">
    <text evidence="3">The sequence shown here is derived from an EMBL/GenBank/DDBJ whole genome shotgun (WGS) entry which is preliminary data.</text>
</comment>
<organism evidence="3 4">
    <name type="scientific">Lates japonicus</name>
    <name type="common">Japanese lates</name>
    <dbReference type="NCBI Taxonomy" id="270547"/>
    <lineage>
        <taxon>Eukaryota</taxon>
        <taxon>Metazoa</taxon>
        <taxon>Chordata</taxon>
        <taxon>Craniata</taxon>
        <taxon>Vertebrata</taxon>
        <taxon>Euteleostomi</taxon>
        <taxon>Actinopterygii</taxon>
        <taxon>Neopterygii</taxon>
        <taxon>Teleostei</taxon>
        <taxon>Neoteleostei</taxon>
        <taxon>Acanthomorphata</taxon>
        <taxon>Carangaria</taxon>
        <taxon>Carangaria incertae sedis</taxon>
        <taxon>Centropomidae</taxon>
        <taxon>Lates</taxon>
    </lineage>
</organism>
<evidence type="ECO:0000256" key="1">
    <source>
        <dbReference type="ARBA" id="ARBA00023180"/>
    </source>
</evidence>
<dbReference type="GO" id="GO:0050727">
    <property type="term" value="P:regulation of inflammatory response"/>
    <property type="evidence" value="ECO:0007669"/>
    <property type="project" value="TreeGrafter"/>
</dbReference>
<protein>
    <submittedName>
        <fullName evidence="3">Gamma-glutamyltranspeptidase 1-like protein</fullName>
    </submittedName>
</protein>
<dbReference type="GO" id="GO:0036374">
    <property type="term" value="F:glutathione hydrolase activity"/>
    <property type="evidence" value="ECO:0007669"/>
    <property type="project" value="InterPro"/>
</dbReference>
<dbReference type="EMBL" id="BRZM01000021">
    <property type="protein sequence ID" value="GLD55287.1"/>
    <property type="molecule type" value="Genomic_DNA"/>
</dbReference>
<dbReference type="SUPFAM" id="SSF56235">
    <property type="entry name" value="N-terminal nucleophile aminohydrolases (Ntn hydrolases)"/>
    <property type="match status" value="1"/>
</dbReference>
<sequence>MAKKTIIVALTMLLLSAVATFVGVFFGVGGRRQHVYVKAAVAADAGPCSEVGRLSIAVPGEIRYEMAHKRHGKLPWKTFQPSIDLAEKVFLQGTYLCCPDTKVPSSVTKLYEVILSALFFNYDLKKAVSDQGFWPAESNTTVASLALTITSWMVWLQRTTRQSFSNQQGPWCRRWFVMMTDSTLSQIRANGHMLQCTKTINTLLIMQRDCSSVNLDSSGAS</sequence>
<dbReference type="InterPro" id="IPR000101">
    <property type="entry name" value="GGT_peptidase"/>
</dbReference>
<dbReference type="PANTHER" id="PTHR11686:SF56">
    <property type="entry name" value="GLUTATHIONE HYDROLASE 1 PROENZYME-RELATED"/>
    <property type="match status" value="1"/>
</dbReference>
<keyword evidence="2" id="KW-0812">Transmembrane</keyword>
<evidence type="ECO:0000256" key="2">
    <source>
        <dbReference type="SAM" id="Phobius"/>
    </source>
</evidence>
<keyword evidence="4" id="KW-1185">Reference proteome</keyword>
<dbReference type="GO" id="GO:0031179">
    <property type="term" value="P:peptide modification"/>
    <property type="evidence" value="ECO:0007669"/>
    <property type="project" value="TreeGrafter"/>
</dbReference>
<feature type="transmembrane region" description="Helical" evidence="2">
    <location>
        <begin position="6"/>
        <end position="28"/>
    </location>
</feature>
<evidence type="ECO:0000313" key="4">
    <source>
        <dbReference type="Proteomes" id="UP001279410"/>
    </source>
</evidence>
<dbReference type="GO" id="GO:0002682">
    <property type="term" value="P:regulation of immune system process"/>
    <property type="evidence" value="ECO:0007669"/>
    <property type="project" value="TreeGrafter"/>
</dbReference>
<dbReference type="PANTHER" id="PTHR11686">
    <property type="entry name" value="GAMMA GLUTAMYL TRANSPEPTIDASE"/>
    <property type="match status" value="1"/>
</dbReference>
<dbReference type="GO" id="GO:0005886">
    <property type="term" value="C:plasma membrane"/>
    <property type="evidence" value="ECO:0007669"/>
    <property type="project" value="TreeGrafter"/>
</dbReference>
<dbReference type="AlphaFoldDB" id="A0AAD3MIC5"/>
<dbReference type="Pfam" id="PF01019">
    <property type="entry name" value="G_glu_transpept"/>
    <property type="match status" value="1"/>
</dbReference>
<accession>A0AAD3MIC5</accession>
<gene>
    <name evidence="3" type="ORF">AKAME5_000780500</name>
</gene>